<name>A0A8T0H781_CERPU</name>
<comment type="caution">
    <text evidence="3">The sequence shown here is derived from an EMBL/GenBank/DDBJ whole genome shotgun (WGS) entry which is preliminary data.</text>
</comment>
<dbReference type="Pfam" id="PF00462">
    <property type="entry name" value="Glutaredoxin"/>
    <property type="match status" value="1"/>
</dbReference>
<dbReference type="SUPFAM" id="SSF52833">
    <property type="entry name" value="Thioredoxin-like"/>
    <property type="match status" value="1"/>
</dbReference>
<dbReference type="PANTHER" id="PTHR45669">
    <property type="entry name" value="GLUTAREDOXIN DOMAIN-CONTAINING CYSTEINE-RICH PROTEIN CG12206-RELATED"/>
    <property type="match status" value="1"/>
</dbReference>
<reference evidence="3" key="1">
    <citation type="submission" date="2020-06" db="EMBL/GenBank/DDBJ databases">
        <title>WGS assembly of Ceratodon purpureus strain R40.</title>
        <authorList>
            <person name="Carey S.B."/>
            <person name="Jenkins J."/>
            <person name="Shu S."/>
            <person name="Lovell J.T."/>
            <person name="Sreedasyam A."/>
            <person name="Maumus F."/>
            <person name="Tiley G.P."/>
            <person name="Fernandez-Pozo N."/>
            <person name="Barry K."/>
            <person name="Chen C."/>
            <person name="Wang M."/>
            <person name="Lipzen A."/>
            <person name="Daum C."/>
            <person name="Saski C.A."/>
            <person name="Payton A.C."/>
            <person name="Mcbreen J.C."/>
            <person name="Conrad R.E."/>
            <person name="Kollar L.M."/>
            <person name="Olsson S."/>
            <person name="Huttunen S."/>
            <person name="Landis J.B."/>
            <person name="Wickett N.J."/>
            <person name="Johnson M.G."/>
            <person name="Rensing S.A."/>
            <person name="Grimwood J."/>
            <person name="Schmutz J."/>
            <person name="Mcdaniel S.F."/>
        </authorList>
    </citation>
    <scope>NUCLEOTIDE SEQUENCE</scope>
    <source>
        <strain evidence="3">R40</strain>
    </source>
</reference>
<feature type="compositionally biased region" description="Polar residues" evidence="1">
    <location>
        <begin position="668"/>
        <end position="691"/>
    </location>
</feature>
<feature type="compositionally biased region" description="Polar residues" evidence="1">
    <location>
        <begin position="378"/>
        <end position="400"/>
    </location>
</feature>
<feature type="compositionally biased region" description="Basic and acidic residues" evidence="1">
    <location>
        <begin position="561"/>
        <end position="572"/>
    </location>
</feature>
<feature type="domain" description="Glutaredoxin" evidence="2">
    <location>
        <begin position="758"/>
        <end position="823"/>
    </location>
</feature>
<dbReference type="Pfam" id="PF23733">
    <property type="entry name" value="GRXCR1-2_C"/>
    <property type="match status" value="1"/>
</dbReference>
<feature type="compositionally biased region" description="Basic and acidic residues" evidence="1">
    <location>
        <begin position="430"/>
        <end position="446"/>
    </location>
</feature>
<dbReference type="Gene3D" id="3.40.30.10">
    <property type="entry name" value="Glutaredoxin"/>
    <property type="match status" value="1"/>
</dbReference>
<feature type="region of interest" description="Disordered" evidence="1">
    <location>
        <begin position="664"/>
        <end position="695"/>
    </location>
</feature>
<dbReference type="InterPro" id="IPR002109">
    <property type="entry name" value="Glutaredoxin"/>
</dbReference>
<feature type="region of interest" description="Disordered" evidence="1">
    <location>
        <begin position="508"/>
        <end position="583"/>
    </location>
</feature>
<evidence type="ECO:0000313" key="3">
    <source>
        <dbReference type="EMBL" id="KAG0567791.1"/>
    </source>
</evidence>
<evidence type="ECO:0000256" key="1">
    <source>
        <dbReference type="SAM" id="MobiDB-lite"/>
    </source>
</evidence>
<evidence type="ECO:0000259" key="2">
    <source>
        <dbReference type="Pfam" id="PF00462"/>
    </source>
</evidence>
<dbReference type="EMBL" id="CM026428">
    <property type="protein sequence ID" value="KAG0567791.1"/>
    <property type="molecule type" value="Genomic_DNA"/>
</dbReference>
<feature type="compositionally biased region" description="Polar residues" evidence="1">
    <location>
        <begin position="600"/>
        <end position="611"/>
    </location>
</feature>
<keyword evidence="4" id="KW-1185">Reference proteome</keyword>
<gene>
    <name evidence="3" type="ORF">KC19_7G161100</name>
</gene>
<dbReference type="PANTHER" id="PTHR45669:SF7">
    <property type="entry name" value="F1N19.7"/>
    <property type="match status" value="1"/>
</dbReference>
<feature type="compositionally biased region" description="Polar residues" evidence="1">
    <location>
        <begin position="469"/>
        <end position="479"/>
    </location>
</feature>
<feature type="region of interest" description="Disordered" evidence="1">
    <location>
        <begin position="592"/>
        <end position="611"/>
    </location>
</feature>
<dbReference type="CDD" id="cd03031">
    <property type="entry name" value="GRX_GRX_like"/>
    <property type="match status" value="1"/>
</dbReference>
<sequence length="899" mass="98797">MGCKVSKSGPEPCASKILGCNKLARSYSSPIQLADVQNSLQNPKCESFHLVSLTSSTYGSLSTPPLKEEQGRAANDNLEHGSFERIKNDRNIHAVTVPYSWSHEADPGMIAPSQNAKIEGVNPRNAADYKEEQTVNMWELMESLEDKKAALQMLRGLMDKSRDGKSSPRMSTTIHTVEELDSVLDVRRSFPTNHRIQRRFSMEPVIPVRDSHKFESDSKKMRETPFSMQLNHLSLTMQKNQEAKEFDSVRKKDFSWSQELNSTERSSLSHRQDLDSIRRSNLTRSQEFDTLRRSILSRDQGVDFTRRNNLSQSQEFVRPPLAKPKEAVAPRQSLSGVPTAVCISDYERKVATSQPDPVLRSPMLIGLSGQERLRVRPGQQSPMSSLASPKLSGSQQTTFSLDEAPVLDSYTTVNRRRSASEAVTPATSRRSAEVSSSRDRNSKDTSVHVAMQPPMSKYLNVSRPIDDTQGVNTKTNYNVSKIPPHGFVAASNDKTNVIVPQESTQDVANLSTVKHSGRSSSASKESTFSKSSSSTAWSSSASKESTSSTTSSSTATSSAPEKTRSRGGRESEMGDSISSGYEVVPNTELLDQEGRRPSGSFPTKQPSQSATVLLSDTNCGKNTVWSADLDRPNSLPLDPELLASFEEALELFCADDWCTVRLGESEPPATSGSNSELDRPSWQSETTNPRSNLAGESKLNRCEILEDHVEKSVSQPGVLKKAASSKIVPLEIGEQRKNSDPLENFEKKCPPGGEERCVLYTTSLRGIRKTFDDCSQTRAILQSSNVLIDERDIAMHAEFRQEMISLAGKPASVPRLFIKGRHIGGGEEVCQLHEKGILSKLLQGLPRQVSQTVCDGCGGVRFIPCRTCSGSCKVITQEGGVTCCTVCNENGLSRCPVCL</sequence>
<feature type="region of interest" description="Disordered" evidence="1">
    <location>
        <begin position="375"/>
        <end position="485"/>
    </location>
</feature>
<accession>A0A8T0H781</accession>
<protein>
    <recommendedName>
        <fullName evidence="2">Glutaredoxin domain-containing protein</fullName>
    </recommendedName>
</protein>
<organism evidence="3 4">
    <name type="scientific">Ceratodon purpureus</name>
    <name type="common">Fire moss</name>
    <name type="synonym">Dicranum purpureum</name>
    <dbReference type="NCBI Taxonomy" id="3225"/>
    <lineage>
        <taxon>Eukaryota</taxon>
        <taxon>Viridiplantae</taxon>
        <taxon>Streptophyta</taxon>
        <taxon>Embryophyta</taxon>
        <taxon>Bryophyta</taxon>
        <taxon>Bryophytina</taxon>
        <taxon>Bryopsida</taxon>
        <taxon>Dicranidae</taxon>
        <taxon>Pseudoditrichales</taxon>
        <taxon>Ditrichaceae</taxon>
        <taxon>Ceratodon</taxon>
    </lineage>
</organism>
<dbReference type="Proteomes" id="UP000822688">
    <property type="component" value="Chromosome 7"/>
</dbReference>
<feature type="compositionally biased region" description="Low complexity" evidence="1">
    <location>
        <begin position="519"/>
        <end position="559"/>
    </location>
</feature>
<dbReference type="PROSITE" id="PS51354">
    <property type="entry name" value="GLUTAREDOXIN_2"/>
    <property type="match status" value="1"/>
</dbReference>
<proteinExistence type="predicted"/>
<dbReference type="AlphaFoldDB" id="A0A8T0H781"/>
<evidence type="ECO:0000313" key="4">
    <source>
        <dbReference type="Proteomes" id="UP000822688"/>
    </source>
</evidence>
<dbReference type="InterPro" id="IPR036249">
    <property type="entry name" value="Thioredoxin-like_sf"/>
</dbReference>